<dbReference type="Pfam" id="PF06580">
    <property type="entry name" value="His_kinase"/>
    <property type="match status" value="1"/>
</dbReference>
<name>A0ABX0QHD7_9BACT</name>
<keyword evidence="1" id="KW-1133">Transmembrane helix</keyword>
<reference evidence="4" key="2">
    <citation type="submission" date="2023-07" db="EMBL/GenBank/DDBJ databases">
        <authorList>
            <person name="Jung D.-H."/>
        </authorList>
    </citation>
    <scope>NUCLEOTIDE SEQUENCE [LARGE SCALE GENOMIC DNA]</scope>
    <source>
        <strain evidence="4">JA-25</strain>
    </source>
</reference>
<keyword evidence="4" id="KW-1185">Reference proteome</keyword>
<dbReference type="InterPro" id="IPR050640">
    <property type="entry name" value="Bact_2-comp_sensor_kinase"/>
</dbReference>
<feature type="transmembrane region" description="Helical" evidence="1">
    <location>
        <begin position="7"/>
        <end position="25"/>
    </location>
</feature>
<evidence type="ECO:0000259" key="2">
    <source>
        <dbReference type="Pfam" id="PF06580"/>
    </source>
</evidence>
<dbReference type="PANTHER" id="PTHR34220:SF7">
    <property type="entry name" value="SENSOR HISTIDINE KINASE YPDA"/>
    <property type="match status" value="1"/>
</dbReference>
<keyword evidence="3" id="KW-0418">Kinase</keyword>
<evidence type="ECO:0000313" key="4">
    <source>
        <dbReference type="Proteomes" id="UP000606008"/>
    </source>
</evidence>
<keyword evidence="1" id="KW-0472">Membrane</keyword>
<sequence>MQRLNDKWMRIAGVPLLALIGQWMMYGYTNTPYPNDWRIPFFFTIGAVLVWESNRLGIILSRRRYPELAQTLKRIVYQLIWFVVFCSLIRITQTFIYQLIGLWQDSSASSFQPYFFNTLVSVVGTIQVAAVLEGIYLYQRWQVMYTETQELKKVNLQSQLDSLKTQLNPHFLFNNLNSLSALIASDATEAERFLDELSTVYRYLLQQNSRSLCPLTDELAFLDAYFHLIKTRYGDGISLKMTIDAHYMTYLIPPLTLQILFENAIKYNVISTSCPLTIRIFSQDGKLYIENNLQARKVTVPTGQVGLENVIMKYKLLDHSSVLIHHDKAIFRVGIPLIVPQPNLLTT</sequence>
<feature type="transmembrane region" description="Helical" evidence="1">
    <location>
        <begin position="37"/>
        <end position="54"/>
    </location>
</feature>
<comment type="caution">
    <text evidence="3">The sequence shown here is derived from an EMBL/GenBank/DDBJ whole genome shotgun (WGS) entry which is preliminary data.</text>
</comment>
<feature type="domain" description="Signal transduction histidine kinase internal region" evidence="2">
    <location>
        <begin position="159"/>
        <end position="235"/>
    </location>
</feature>
<feature type="transmembrane region" description="Helical" evidence="1">
    <location>
        <begin position="116"/>
        <end position="138"/>
    </location>
</feature>
<keyword evidence="3" id="KW-0808">Transferase</keyword>
<organism evidence="3 4">
    <name type="scientific">Fibrivirga algicola</name>
    <dbReference type="NCBI Taxonomy" id="2950420"/>
    <lineage>
        <taxon>Bacteria</taxon>
        <taxon>Pseudomonadati</taxon>
        <taxon>Bacteroidota</taxon>
        <taxon>Cytophagia</taxon>
        <taxon>Cytophagales</taxon>
        <taxon>Spirosomataceae</taxon>
        <taxon>Fibrivirga</taxon>
    </lineage>
</organism>
<dbReference type="EMBL" id="WAEL01000001">
    <property type="protein sequence ID" value="NID09509.1"/>
    <property type="molecule type" value="Genomic_DNA"/>
</dbReference>
<proteinExistence type="predicted"/>
<feature type="transmembrane region" description="Helical" evidence="1">
    <location>
        <begin position="75"/>
        <end position="96"/>
    </location>
</feature>
<gene>
    <name evidence="3" type="ORF">F7231_04960</name>
</gene>
<dbReference type="GO" id="GO:0016301">
    <property type="term" value="F:kinase activity"/>
    <property type="evidence" value="ECO:0007669"/>
    <property type="project" value="UniProtKB-KW"/>
</dbReference>
<evidence type="ECO:0000256" key="1">
    <source>
        <dbReference type="SAM" id="Phobius"/>
    </source>
</evidence>
<keyword evidence="1" id="KW-0812">Transmembrane</keyword>
<dbReference type="InterPro" id="IPR010559">
    <property type="entry name" value="Sig_transdc_His_kin_internal"/>
</dbReference>
<dbReference type="Proteomes" id="UP000606008">
    <property type="component" value="Unassembled WGS sequence"/>
</dbReference>
<reference evidence="4" key="1">
    <citation type="submission" date="2019-09" db="EMBL/GenBank/DDBJ databases">
        <authorList>
            <person name="Jung D.-H."/>
        </authorList>
    </citation>
    <scope>NUCLEOTIDE SEQUENCE [LARGE SCALE GENOMIC DNA]</scope>
    <source>
        <strain evidence="4">JA-25</strain>
    </source>
</reference>
<dbReference type="RefSeq" id="WP_166691105.1">
    <property type="nucleotide sequence ID" value="NZ_WAEL01000001.1"/>
</dbReference>
<accession>A0ABX0QHD7</accession>
<protein>
    <submittedName>
        <fullName evidence="3">Histidine kinase</fullName>
    </submittedName>
</protein>
<evidence type="ECO:0000313" key="3">
    <source>
        <dbReference type="EMBL" id="NID09509.1"/>
    </source>
</evidence>
<dbReference type="PANTHER" id="PTHR34220">
    <property type="entry name" value="SENSOR HISTIDINE KINASE YPDA"/>
    <property type="match status" value="1"/>
</dbReference>